<evidence type="ECO:0000256" key="6">
    <source>
        <dbReference type="ARBA" id="ARBA00023054"/>
    </source>
</evidence>
<feature type="domain" description="BART" evidence="10">
    <location>
        <begin position="5"/>
        <end position="123"/>
    </location>
</feature>
<comment type="subcellular location">
    <subcellularLocation>
        <location evidence="1">Cell projection</location>
        <location evidence="1">Cilium</location>
    </subcellularLocation>
    <subcellularLocation>
        <location evidence="2">Cytoplasm</location>
    </subcellularLocation>
</comment>
<evidence type="ECO:0000313" key="11">
    <source>
        <dbReference type="EMBL" id="CAD7658380.1"/>
    </source>
</evidence>
<reference evidence="11" key="1">
    <citation type="submission" date="2020-11" db="EMBL/GenBank/DDBJ databases">
        <authorList>
            <person name="Tran Van P."/>
        </authorList>
    </citation>
    <scope>NUCLEOTIDE SEQUENCE</scope>
</reference>
<dbReference type="GO" id="GO:0097546">
    <property type="term" value="C:ciliary base"/>
    <property type="evidence" value="ECO:0007669"/>
    <property type="project" value="TreeGrafter"/>
</dbReference>
<dbReference type="GO" id="GO:0005930">
    <property type="term" value="C:axoneme"/>
    <property type="evidence" value="ECO:0007669"/>
    <property type="project" value="TreeGrafter"/>
</dbReference>
<evidence type="ECO:0000259" key="10">
    <source>
        <dbReference type="Pfam" id="PF11527"/>
    </source>
</evidence>
<evidence type="ECO:0000256" key="1">
    <source>
        <dbReference type="ARBA" id="ARBA00004138"/>
    </source>
</evidence>
<evidence type="ECO:0000256" key="2">
    <source>
        <dbReference type="ARBA" id="ARBA00004496"/>
    </source>
</evidence>
<evidence type="ECO:0000313" key="12">
    <source>
        <dbReference type="Proteomes" id="UP000728032"/>
    </source>
</evidence>
<feature type="non-terminal residue" evidence="11">
    <location>
        <position position="172"/>
    </location>
</feature>
<evidence type="ECO:0000256" key="5">
    <source>
        <dbReference type="ARBA" id="ARBA00022490"/>
    </source>
</evidence>
<accession>A0A7R9ME67</accession>
<keyword evidence="8" id="KW-0966">Cell projection</keyword>
<dbReference type="EMBL" id="OC929693">
    <property type="protein sequence ID" value="CAD7658380.1"/>
    <property type="molecule type" value="Genomic_DNA"/>
</dbReference>
<dbReference type="Proteomes" id="UP000728032">
    <property type="component" value="Unassembled WGS sequence"/>
</dbReference>
<name>A0A7R9ME67_9ACAR</name>
<evidence type="ECO:0000256" key="8">
    <source>
        <dbReference type="ARBA" id="ARBA00023273"/>
    </source>
</evidence>
<gene>
    <name evidence="11" type="ORF">ONB1V03_LOCUS15001</name>
</gene>
<dbReference type="InterPro" id="IPR023379">
    <property type="entry name" value="BART_dom"/>
</dbReference>
<dbReference type="Pfam" id="PF11527">
    <property type="entry name" value="ARL2_Bind_BART"/>
    <property type="match status" value="1"/>
</dbReference>
<dbReference type="InterPro" id="IPR038888">
    <property type="entry name" value="CFAP36"/>
</dbReference>
<dbReference type="Gene3D" id="1.20.1520.10">
    <property type="entry name" value="ADP-ribosylation factor-like 2-binding protein, domain"/>
    <property type="match status" value="1"/>
</dbReference>
<dbReference type="PANTHER" id="PTHR21532:SF0">
    <property type="entry name" value="CILIA- AND FLAGELLA-ASSOCIATED PROTEIN 36"/>
    <property type="match status" value="1"/>
</dbReference>
<sequence length="172" mass="19851">MSESEESWVLDSLVGFLRGPVWNLTIQAFVENKSVVFDSESPEEEVREEYRLVFEDYKKLVDRLLSSHMSDLGISGPQFDDALRSADGLLASKLRRLLFEQIWAANDFRVFVRFMTQRNIELQLQALEVLVQKFGKVYDSFVPFGENGESFLNEETTVKEAIRRSLEAEGEE</sequence>
<protein>
    <recommendedName>
        <fullName evidence="4">Cilia- and flagella-associated protein 36</fullName>
    </recommendedName>
    <alternativeName>
        <fullName evidence="9">Coiled-coil domain-containing protein 104</fullName>
    </alternativeName>
</protein>
<dbReference type="InterPro" id="IPR042541">
    <property type="entry name" value="BART_sf"/>
</dbReference>
<evidence type="ECO:0000256" key="4">
    <source>
        <dbReference type="ARBA" id="ARBA00021815"/>
    </source>
</evidence>
<keyword evidence="7" id="KW-0969">Cilium</keyword>
<proteinExistence type="inferred from homology"/>
<organism evidence="11">
    <name type="scientific">Oppiella nova</name>
    <dbReference type="NCBI Taxonomy" id="334625"/>
    <lineage>
        <taxon>Eukaryota</taxon>
        <taxon>Metazoa</taxon>
        <taxon>Ecdysozoa</taxon>
        <taxon>Arthropoda</taxon>
        <taxon>Chelicerata</taxon>
        <taxon>Arachnida</taxon>
        <taxon>Acari</taxon>
        <taxon>Acariformes</taxon>
        <taxon>Sarcoptiformes</taxon>
        <taxon>Oribatida</taxon>
        <taxon>Brachypylina</taxon>
        <taxon>Oppioidea</taxon>
        <taxon>Oppiidae</taxon>
        <taxon>Oppiella</taxon>
    </lineage>
</organism>
<dbReference type="PANTHER" id="PTHR21532">
    <property type="entry name" value="PHOSPHODIESTERASE HL"/>
    <property type="match status" value="1"/>
</dbReference>
<evidence type="ECO:0000256" key="3">
    <source>
        <dbReference type="ARBA" id="ARBA00007460"/>
    </source>
</evidence>
<keyword evidence="5" id="KW-0963">Cytoplasm</keyword>
<dbReference type="EMBL" id="CAJPVJ010014868">
    <property type="protein sequence ID" value="CAG2175566.1"/>
    <property type="molecule type" value="Genomic_DNA"/>
</dbReference>
<comment type="similarity">
    <text evidence="3">Belongs to the CFAP36 family.</text>
</comment>
<keyword evidence="6" id="KW-0175">Coiled coil</keyword>
<keyword evidence="12" id="KW-1185">Reference proteome</keyword>
<dbReference type="AlphaFoldDB" id="A0A7R9ME67"/>
<dbReference type="OrthoDB" id="272687at2759"/>
<evidence type="ECO:0000256" key="7">
    <source>
        <dbReference type="ARBA" id="ARBA00023069"/>
    </source>
</evidence>
<evidence type="ECO:0000256" key="9">
    <source>
        <dbReference type="ARBA" id="ARBA00031593"/>
    </source>
</evidence>